<feature type="compositionally biased region" description="Pro residues" evidence="1">
    <location>
        <begin position="277"/>
        <end position="287"/>
    </location>
</feature>
<evidence type="ECO:0000313" key="3">
    <source>
        <dbReference type="Proteomes" id="UP001236014"/>
    </source>
</evidence>
<feature type="compositionally biased region" description="Gly residues" evidence="1">
    <location>
        <begin position="763"/>
        <end position="772"/>
    </location>
</feature>
<feature type="compositionally biased region" description="Gly residues" evidence="1">
    <location>
        <begin position="342"/>
        <end position="355"/>
    </location>
</feature>
<dbReference type="Proteomes" id="UP001236014">
    <property type="component" value="Chromosome"/>
</dbReference>
<feature type="compositionally biased region" description="Pro residues" evidence="1">
    <location>
        <begin position="223"/>
        <end position="263"/>
    </location>
</feature>
<dbReference type="GO" id="GO:0030041">
    <property type="term" value="P:actin filament polymerization"/>
    <property type="evidence" value="ECO:0007669"/>
    <property type="project" value="TreeGrafter"/>
</dbReference>
<proteinExistence type="predicted"/>
<dbReference type="EMBL" id="CP127294">
    <property type="protein sequence ID" value="WIX81095.1"/>
    <property type="molecule type" value="Genomic_DNA"/>
</dbReference>
<feature type="compositionally biased region" description="Gly residues" evidence="1">
    <location>
        <begin position="377"/>
        <end position="394"/>
    </location>
</feature>
<feature type="compositionally biased region" description="Gly residues" evidence="1">
    <location>
        <begin position="315"/>
        <end position="324"/>
    </location>
</feature>
<keyword evidence="3" id="KW-1185">Reference proteome</keyword>
<feature type="compositionally biased region" description="Polar residues" evidence="1">
    <location>
        <begin position="1"/>
        <end position="12"/>
    </location>
</feature>
<feature type="region of interest" description="Disordered" evidence="1">
    <location>
        <begin position="1"/>
        <end position="39"/>
    </location>
</feature>
<sequence>MADNPNNSNGFQQDDDGIWPDSSSNGKSNTTGDPGKDFDGLTWKQIEAAILGGGSMTGGQDNLDRAYGNVNWQSLQAAAGVFQTTQLNLAAISQAIKDQTAALAGDDGPWKGTAADNFKVLAANLSGKFDALVHMITDGGGGARDIPTQLVNSAAYLQWAQNTLRYIDSYYAEQVIARGKVLGDGRAFISQFPDAVEMMTNDMRQVGNTLAGKYNTVATASYTPPPPGQAPPPPPPVPPPGGGGGDLPPPPNIPPPTDVPPPGGGAGGGDGGGGGNVPPPEIPPPPGDTGGGDGTGGAGNPPPLNAAAIPPPPGDLGGGDGGAGDPPPFKNLNVAPPNLDTTGGGGPGGGPGGAGLNNFDTTPPPLTSPNLPPPPGSIGGDDGGQNGGQNGGLGNLPPFTSPNLTPPPGSTGANNGDTKGGGGLGNLNVKPPALTPPPGDVKGGGGLGDLGLGNTGGPGSTGGGGGLGDLKPPALTPPPGNASLGNNLSNNALNPSDLPPGLQDTGNNGNQGAIPPPPMMPPPTGAGGAGGLGNQGSDRPDSAGLLGGVDKPWLSDIPKGIGDPTSLGETPPLSHASWAPPPGDAGGTSGAGGANLDGAGGLGGAGTDGPGAIKGLDSSNLVPPPDLPESLTDPNAANGPGQAGAGGAGSGMPMMPPGGAGGGAGGLANQGSDRPDSAGLLGGIDKPWLTDVPQGIGDPTWFGETPPLKSASWAPPPGADAGAGGAGDSGGLGGVQGLDSSNLVPPPGLPESLADPNAANGPGQVGAGGTGSGMPMMPPGGAGGGAGANAPAADRPDSAGLLGGVDNAWLVNSPAGVGDPNSFGDTPPSKSADWAPPGLSSVDGIDTPAAHDVDNTGTPGLAVPPQNGMGGPAPTGTATERPDSASLLDGTTQPWTNGQVPAGAGDPAVASDTPAAPATSWPTQPDAVPAAPAPIDATPVAPVPVTPVHPTPVHPAPVEATPVEPVAAATPDDLAPVTGWDTGDRPAVGSGGWATSAVPAVPVVVPPVQAGWGVAGSAATPASPATQSPQNTQNSEQHNGKHDDREGTIAGGVGGGEPDEVRIAVVQAAEVVDTSAWDAGTADFLPGLLPSSVFSQREEREEDFVTDLVERSDKPWRPAGGTEDSPHLATYQRVRTGQGEFYADELPTNGGPDPDELESEEDTAEAEDGEEEEAERTMADLLSQDESAWGRPASRPSGVLE</sequence>
<dbReference type="InterPro" id="IPR051412">
    <property type="entry name" value="Formin_Homology_Diaphanous_sf"/>
</dbReference>
<feature type="compositionally biased region" description="Gly residues" evidence="1">
    <location>
        <begin position="441"/>
        <end position="468"/>
    </location>
</feature>
<dbReference type="KEGG" id="acab:QRX50_10170"/>
<protein>
    <recommendedName>
        <fullName evidence="4">WXG100 family type VII secretion target</fullName>
    </recommendedName>
</protein>
<feature type="compositionally biased region" description="Pro residues" evidence="1">
    <location>
        <begin position="514"/>
        <end position="524"/>
    </location>
</feature>
<feature type="compositionally biased region" description="Low complexity" evidence="1">
    <location>
        <begin position="922"/>
        <end position="936"/>
    </location>
</feature>
<feature type="compositionally biased region" description="Gly residues" evidence="1">
    <location>
        <begin position="658"/>
        <end position="668"/>
    </location>
</feature>
<feature type="region of interest" description="Disordered" evidence="1">
    <location>
        <begin position="1112"/>
        <end position="1201"/>
    </location>
</feature>
<feature type="compositionally biased region" description="Polar residues" evidence="1">
    <location>
        <begin position="21"/>
        <end position="32"/>
    </location>
</feature>
<dbReference type="AlphaFoldDB" id="A0A9Y2IIS6"/>
<organism evidence="2 3">
    <name type="scientific">Amycolatopsis carbonis</name>
    <dbReference type="NCBI Taxonomy" id="715471"/>
    <lineage>
        <taxon>Bacteria</taxon>
        <taxon>Bacillati</taxon>
        <taxon>Actinomycetota</taxon>
        <taxon>Actinomycetes</taxon>
        <taxon>Pseudonocardiales</taxon>
        <taxon>Pseudonocardiaceae</taxon>
        <taxon>Amycolatopsis</taxon>
    </lineage>
</organism>
<feature type="compositionally biased region" description="Gly residues" evidence="1">
    <location>
        <begin position="721"/>
        <end position="736"/>
    </location>
</feature>
<evidence type="ECO:0000256" key="1">
    <source>
        <dbReference type="SAM" id="MobiDB-lite"/>
    </source>
</evidence>
<gene>
    <name evidence="2" type="ORF">QRX50_10170</name>
</gene>
<accession>A0A9Y2IIS6</accession>
<evidence type="ECO:0000313" key="2">
    <source>
        <dbReference type="EMBL" id="WIX81095.1"/>
    </source>
</evidence>
<feature type="compositionally biased region" description="Gly residues" evidence="1">
    <location>
        <begin position="584"/>
        <end position="609"/>
    </location>
</feature>
<evidence type="ECO:0008006" key="4">
    <source>
        <dbReference type="Google" id="ProtNLM"/>
    </source>
</evidence>
<reference evidence="2 3" key="1">
    <citation type="submission" date="2023-06" db="EMBL/GenBank/DDBJ databases">
        <authorList>
            <person name="Oyuntsetseg B."/>
            <person name="Kim S.B."/>
        </authorList>
    </citation>
    <scope>NUCLEOTIDE SEQUENCE [LARGE SCALE GENOMIC DNA]</scope>
    <source>
        <strain evidence="2 3">2-15</strain>
    </source>
</reference>
<feature type="compositionally biased region" description="Polar residues" evidence="1">
    <location>
        <begin position="889"/>
        <end position="899"/>
    </location>
</feature>
<feature type="compositionally biased region" description="Pro residues" evidence="1">
    <location>
        <begin position="300"/>
        <end position="314"/>
    </location>
</feature>
<feature type="compositionally biased region" description="Gly residues" evidence="1">
    <location>
        <begin position="525"/>
        <end position="534"/>
    </location>
</feature>
<feature type="region of interest" description="Disordered" evidence="1">
    <location>
        <begin position="1015"/>
        <end position="1056"/>
    </location>
</feature>
<feature type="compositionally biased region" description="Gly residues" evidence="1">
    <location>
        <begin position="264"/>
        <end position="276"/>
    </location>
</feature>
<feature type="compositionally biased region" description="Acidic residues" evidence="1">
    <location>
        <begin position="1153"/>
        <end position="1174"/>
    </location>
</feature>
<dbReference type="GO" id="GO:0005884">
    <property type="term" value="C:actin filament"/>
    <property type="evidence" value="ECO:0007669"/>
    <property type="project" value="TreeGrafter"/>
</dbReference>
<feature type="compositionally biased region" description="Basic and acidic residues" evidence="1">
    <location>
        <begin position="1038"/>
        <end position="1047"/>
    </location>
</feature>
<feature type="compositionally biased region" description="Low complexity" evidence="1">
    <location>
        <begin position="481"/>
        <end position="500"/>
    </location>
</feature>
<name>A0A9Y2IIS6_9PSEU</name>
<dbReference type="PANTHER" id="PTHR45691">
    <property type="entry name" value="PROTEIN DIAPHANOUS"/>
    <property type="match status" value="1"/>
</dbReference>
<feature type="region of interest" description="Disordered" evidence="1">
    <location>
        <begin position="218"/>
        <end position="936"/>
    </location>
</feature>
<feature type="compositionally biased region" description="Gly residues" evidence="1">
    <location>
        <begin position="288"/>
        <end position="299"/>
    </location>
</feature>
<dbReference type="PANTHER" id="PTHR45691:SF6">
    <property type="entry name" value="PROTEIN DIAPHANOUS"/>
    <property type="match status" value="1"/>
</dbReference>
<feature type="compositionally biased region" description="Low complexity" evidence="1">
    <location>
        <begin position="1015"/>
        <end position="1030"/>
    </location>
</feature>
<dbReference type="RefSeq" id="WP_285971705.1">
    <property type="nucleotide sequence ID" value="NZ_CP127294.1"/>
</dbReference>
<feature type="compositionally biased region" description="Gly residues" evidence="1">
    <location>
        <begin position="641"/>
        <end position="650"/>
    </location>
</feature>
<feature type="compositionally biased region" description="Pro residues" evidence="1">
    <location>
        <begin position="362"/>
        <end position="376"/>
    </location>
</feature>